<keyword evidence="6 10" id="KW-0432">Leucine biosynthesis</keyword>
<dbReference type="EMBL" id="JADIKE010000027">
    <property type="protein sequence ID" value="MBM7124486.1"/>
    <property type="molecule type" value="Genomic_DNA"/>
</dbReference>
<dbReference type="InterPro" id="IPR050075">
    <property type="entry name" value="LeuD"/>
</dbReference>
<evidence type="ECO:0000256" key="7">
    <source>
        <dbReference type="ARBA" id="ARBA00022605"/>
    </source>
</evidence>
<comment type="caution">
    <text evidence="12">The sequence shown here is derived from an EMBL/GenBank/DDBJ whole genome shotgun (WGS) entry which is preliminary data.</text>
</comment>
<comment type="catalytic activity">
    <reaction evidence="1 10">
        <text>(2R,3S)-3-isopropylmalate = (2S)-2-isopropylmalate</text>
        <dbReference type="Rhea" id="RHEA:32287"/>
        <dbReference type="ChEBI" id="CHEBI:1178"/>
        <dbReference type="ChEBI" id="CHEBI:35121"/>
        <dbReference type="EC" id="4.2.1.33"/>
    </reaction>
</comment>
<evidence type="ECO:0000256" key="3">
    <source>
        <dbReference type="ARBA" id="ARBA00004729"/>
    </source>
</evidence>
<dbReference type="PANTHER" id="PTHR43345">
    <property type="entry name" value="3-ISOPROPYLMALATE DEHYDRATASE SMALL SUBUNIT 2-RELATED-RELATED"/>
    <property type="match status" value="1"/>
</dbReference>
<evidence type="ECO:0000256" key="4">
    <source>
        <dbReference type="ARBA" id="ARBA00009845"/>
    </source>
</evidence>
<keyword evidence="8 10" id="KW-0456">Lyase</keyword>
<reference evidence="12" key="1">
    <citation type="submission" date="2020-10" db="EMBL/GenBank/DDBJ databases">
        <title>Phylogeny of dyella-like bacteria.</title>
        <authorList>
            <person name="Fu J."/>
        </authorList>
    </citation>
    <scope>NUCLEOTIDE SEQUENCE</scope>
    <source>
        <strain evidence="12">DHOC52</strain>
    </source>
</reference>
<evidence type="ECO:0000256" key="10">
    <source>
        <dbReference type="HAMAP-Rule" id="MF_01031"/>
    </source>
</evidence>
<feature type="domain" description="Aconitase A/isopropylmalate dehydratase small subunit swivel" evidence="11">
    <location>
        <begin position="1"/>
        <end position="123"/>
    </location>
</feature>
<evidence type="ECO:0000256" key="1">
    <source>
        <dbReference type="ARBA" id="ARBA00000491"/>
    </source>
</evidence>
<dbReference type="PANTHER" id="PTHR43345:SF5">
    <property type="entry name" value="3-ISOPROPYLMALATE DEHYDRATASE SMALL SUBUNIT"/>
    <property type="match status" value="1"/>
</dbReference>
<evidence type="ECO:0000256" key="2">
    <source>
        <dbReference type="ARBA" id="ARBA00002695"/>
    </source>
</evidence>
<keyword evidence="13" id="KW-1185">Reference proteome</keyword>
<gene>
    <name evidence="10 12" type="primary">leuD</name>
    <name evidence="12" type="ORF">ISP19_03765</name>
</gene>
<dbReference type="NCBIfam" id="TIGR00171">
    <property type="entry name" value="leuD"/>
    <property type="match status" value="1"/>
</dbReference>
<dbReference type="NCBIfam" id="NF002458">
    <property type="entry name" value="PRK01641.1"/>
    <property type="match status" value="1"/>
</dbReference>
<keyword evidence="9 10" id="KW-0100">Branched-chain amino acid biosynthesis</keyword>
<dbReference type="SUPFAM" id="SSF52016">
    <property type="entry name" value="LeuD/IlvD-like"/>
    <property type="match status" value="1"/>
</dbReference>
<proteinExistence type="inferred from homology"/>
<accession>A0ABS2K025</accession>
<comment type="pathway">
    <text evidence="3 10">Amino-acid biosynthesis; L-leucine biosynthesis; L-leucine from 3-methyl-2-oxobutanoate: step 2/4.</text>
</comment>
<dbReference type="InterPro" id="IPR033940">
    <property type="entry name" value="IPMI_Swivel"/>
</dbReference>
<comment type="subunit">
    <text evidence="5 10">Heterodimer of LeuC and LeuD.</text>
</comment>
<dbReference type="Gene3D" id="3.20.19.10">
    <property type="entry name" value="Aconitase, domain 4"/>
    <property type="match status" value="1"/>
</dbReference>
<dbReference type="EC" id="4.2.1.33" evidence="10"/>
<evidence type="ECO:0000256" key="5">
    <source>
        <dbReference type="ARBA" id="ARBA00011271"/>
    </source>
</evidence>
<dbReference type="GO" id="GO:0003861">
    <property type="term" value="F:3-isopropylmalate dehydratase activity"/>
    <property type="evidence" value="ECO:0007669"/>
    <property type="project" value="UniProtKB-EC"/>
</dbReference>
<evidence type="ECO:0000256" key="9">
    <source>
        <dbReference type="ARBA" id="ARBA00023304"/>
    </source>
</evidence>
<dbReference type="Proteomes" id="UP001430149">
    <property type="component" value="Unassembled WGS sequence"/>
</dbReference>
<comment type="similarity">
    <text evidence="4 10">Belongs to the LeuD family. LeuD type 1 subfamily.</text>
</comment>
<sequence>MQAFTTVHGIMAALPAANIDTDVIMPKQFLKGIDRAGLADGCFHDLRFDAQGVLRKDFVLNQSPWNRSSFLVTGPNFGCGSSREHAVWGLRQLGIRALLGTSFAGIFYDNCLRNGVLAVSLPDRYWQELVQLAQKPAHAALAIDLPAGKLTLTDGRTLPFELDALSREALIEGRDAIDSTLRFAALIGRFEQAHHAAKPWLA</sequence>
<dbReference type="RefSeq" id="WP_204680011.1">
    <property type="nucleotide sequence ID" value="NZ_BSNR01000017.1"/>
</dbReference>
<evidence type="ECO:0000259" key="11">
    <source>
        <dbReference type="Pfam" id="PF00694"/>
    </source>
</evidence>
<evidence type="ECO:0000313" key="12">
    <source>
        <dbReference type="EMBL" id="MBM7124486.1"/>
    </source>
</evidence>
<dbReference type="InterPro" id="IPR004431">
    <property type="entry name" value="3-IsopropMal_deHydase_ssu"/>
</dbReference>
<organism evidence="12 13">
    <name type="scientific">Dyella flava</name>
    <dbReference type="NCBI Taxonomy" id="1920170"/>
    <lineage>
        <taxon>Bacteria</taxon>
        <taxon>Pseudomonadati</taxon>
        <taxon>Pseudomonadota</taxon>
        <taxon>Gammaproteobacteria</taxon>
        <taxon>Lysobacterales</taxon>
        <taxon>Rhodanobacteraceae</taxon>
        <taxon>Dyella</taxon>
    </lineage>
</organism>
<evidence type="ECO:0000256" key="6">
    <source>
        <dbReference type="ARBA" id="ARBA00022430"/>
    </source>
</evidence>
<dbReference type="InterPro" id="IPR000573">
    <property type="entry name" value="AconitaseA/IPMdHydase_ssu_swvl"/>
</dbReference>
<dbReference type="Pfam" id="PF00694">
    <property type="entry name" value="Aconitase_C"/>
    <property type="match status" value="1"/>
</dbReference>
<evidence type="ECO:0000313" key="13">
    <source>
        <dbReference type="Proteomes" id="UP001430149"/>
    </source>
</evidence>
<name>A0ABS2K025_9GAMM</name>
<keyword evidence="7 10" id="KW-0028">Amino-acid biosynthesis</keyword>
<dbReference type="InterPro" id="IPR015928">
    <property type="entry name" value="Aconitase/3IPM_dehydase_swvl"/>
</dbReference>
<dbReference type="CDD" id="cd01577">
    <property type="entry name" value="IPMI_Swivel"/>
    <property type="match status" value="1"/>
</dbReference>
<evidence type="ECO:0000256" key="8">
    <source>
        <dbReference type="ARBA" id="ARBA00023239"/>
    </source>
</evidence>
<protein>
    <recommendedName>
        <fullName evidence="10">3-isopropylmalate dehydratase small subunit</fullName>
        <ecNumber evidence="10">4.2.1.33</ecNumber>
    </recommendedName>
    <alternativeName>
        <fullName evidence="10">Alpha-IPM isomerase</fullName>
        <shortName evidence="10">IPMI</shortName>
    </alternativeName>
    <alternativeName>
        <fullName evidence="10">Isopropylmalate isomerase</fullName>
    </alternativeName>
</protein>
<comment type="function">
    <text evidence="2 10">Catalyzes the isomerization between 2-isopropylmalate and 3-isopropylmalate, via the formation of 2-isopropylmaleate.</text>
</comment>
<dbReference type="HAMAP" id="MF_01031">
    <property type="entry name" value="LeuD_type1"/>
    <property type="match status" value="1"/>
</dbReference>